<protein>
    <submittedName>
        <fullName evidence="2">Uncharacterized protein</fullName>
    </submittedName>
</protein>
<keyword evidence="3" id="KW-1185">Reference proteome</keyword>
<dbReference type="AlphaFoldDB" id="A0A2M6U9B3"/>
<feature type="region of interest" description="Disordered" evidence="1">
    <location>
        <begin position="55"/>
        <end position="75"/>
    </location>
</feature>
<gene>
    <name evidence="2" type="ORF">TSA1_10765</name>
</gene>
<comment type="caution">
    <text evidence="2">The sequence shown here is derived from an EMBL/GenBank/DDBJ whole genome shotgun (WGS) entry which is preliminary data.</text>
</comment>
<accession>A0A2M6U9B3</accession>
<feature type="compositionally biased region" description="Basic residues" evidence="1">
    <location>
        <begin position="66"/>
        <end position="75"/>
    </location>
</feature>
<evidence type="ECO:0000256" key="1">
    <source>
        <dbReference type="SAM" id="MobiDB-lite"/>
    </source>
</evidence>
<dbReference type="EMBL" id="LFJC01000003">
    <property type="protein sequence ID" value="PIT01182.1"/>
    <property type="molecule type" value="Genomic_DNA"/>
</dbReference>
<evidence type="ECO:0000313" key="3">
    <source>
        <dbReference type="Proteomes" id="UP000228930"/>
    </source>
</evidence>
<evidence type="ECO:0000313" key="2">
    <source>
        <dbReference type="EMBL" id="PIT01182.1"/>
    </source>
</evidence>
<organism evidence="2 3">
    <name type="scientific">Bradyrhizobium nitroreducens</name>
    <dbReference type="NCBI Taxonomy" id="709803"/>
    <lineage>
        <taxon>Bacteria</taxon>
        <taxon>Pseudomonadati</taxon>
        <taxon>Pseudomonadota</taxon>
        <taxon>Alphaproteobacteria</taxon>
        <taxon>Hyphomicrobiales</taxon>
        <taxon>Nitrobacteraceae</taxon>
        <taxon>Bradyrhizobium</taxon>
    </lineage>
</organism>
<feature type="region of interest" description="Disordered" evidence="1">
    <location>
        <begin position="1"/>
        <end position="21"/>
    </location>
</feature>
<name>A0A2M6U9B3_9BRAD</name>
<dbReference type="RefSeq" id="WP_100176400.1">
    <property type="nucleotide sequence ID" value="NZ_LFJC01000003.1"/>
</dbReference>
<reference evidence="2 3" key="1">
    <citation type="submission" date="2015-06" db="EMBL/GenBank/DDBJ databases">
        <title>Comparative genome analysis of nirS-carrying Bradyrhizobium sp. strains.</title>
        <authorList>
            <person name="Ishii S."/>
            <person name="Jang J."/>
            <person name="Nishizawa T."/>
            <person name="Senoo K."/>
        </authorList>
    </citation>
    <scope>NUCLEOTIDE SEQUENCE [LARGE SCALE GENOMIC DNA]</scope>
    <source>
        <strain evidence="2 3">TSA1</strain>
    </source>
</reference>
<proteinExistence type="predicted"/>
<dbReference type="Proteomes" id="UP000228930">
    <property type="component" value="Unassembled WGS sequence"/>
</dbReference>
<sequence length="75" mass="8503">MTKPTDEYQPRKPISKAEREARKAFRQVDAVKAMSEHALAEEAFARNRERLKAERLAREAAAGPAPKKKPKTKSK</sequence>